<evidence type="ECO:0000313" key="1">
    <source>
        <dbReference type="EMBL" id="BCJ86450.1"/>
    </source>
</evidence>
<name>A0A7I8DD45_9BACL</name>
<proteinExistence type="predicted"/>
<dbReference type="RefSeq" id="WP_200760455.1">
    <property type="nucleotide sequence ID" value="NZ_AP023366.1"/>
</dbReference>
<sequence length="111" mass="12239">MSNLADVRVKSVQVTLDKERSLLYDLNAFAELEDKFGSIDETLEKVGKGSIKALRAVLWAGLLHEDESLTEKQVGKLITLADLQELSTAVNQALTASMPQVEKKTENPPEK</sequence>
<dbReference type="AlphaFoldDB" id="A0A7I8DD45"/>
<protein>
    <submittedName>
        <fullName evidence="1">Uncharacterized protein</fullName>
    </submittedName>
</protein>
<reference evidence="1 2" key="1">
    <citation type="submission" date="2020-08" db="EMBL/GenBank/DDBJ databases">
        <title>Complete Genome Sequence of Effusibacillus dendaii Strain skT53, Isolated from Farmland soil.</title>
        <authorList>
            <person name="Konishi T."/>
            <person name="Kawasaki H."/>
        </authorList>
    </citation>
    <scope>NUCLEOTIDE SEQUENCE [LARGE SCALE GENOMIC DNA]</scope>
    <source>
        <strain evidence="2">skT53</strain>
    </source>
</reference>
<organism evidence="1 2">
    <name type="scientific">Effusibacillus dendaii</name>
    <dbReference type="NCBI Taxonomy" id="2743772"/>
    <lineage>
        <taxon>Bacteria</taxon>
        <taxon>Bacillati</taxon>
        <taxon>Bacillota</taxon>
        <taxon>Bacilli</taxon>
        <taxon>Bacillales</taxon>
        <taxon>Alicyclobacillaceae</taxon>
        <taxon>Effusibacillus</taxon>
    </lineage>
</organism>
<dbReference type="EMBL" id="AP023366">
    <property type="protein sequence ID" value="BCJ86450.1"/>
    <property type="molecule type" value="Genomic_DNA"/>
</dbReference>
<gene>
    <name evidence="1" type="ORF">skT53_14350</name>
</gene>
<evidence type="ECO:0000313" key="2">
    <source>
        <dbReference type="Proteomes" id="UP000593802"/>
    </source>
</evidence>
<dbReference type="Proteomes" id="UP000593802">
    <property type="component" value="Chromosome"/>
</dbReference>
<dbReference type="KEGG" id="eff:skT53_14350"/>
<keyword evidence="2" id="KW-1185">Reference proteome</keyword>
<accession>A0A7I8DD45</accession>